<dbReference type="EMBL" id="LAZR01004566">
    <property type="protein sequence ID" value="KKN07479.1"/>
    <property type="molecule type" value="Genomic_DNA"/>
</dbReference>
<proteinExistence type="predicted"/>
<reference evidence="2" key="1">
    <citation type="journal article" date="2015" name="Nature">
        <title>Complex archaea that bridge the gap between prokaryotes and eukaryotes.</title>
        <authorList>
            <person name="Spang A."/>
            <person name="Saw J.H."/>
            <person name="Jorgensen S.L."/>
            <person name="Zaremba-Niedzwiedzka K."/>
            <person name="Martijn J."/>
            <person name="Lind A.E."/>
            <person name="van Eijk R."/>
            <person name="Schleper C."/>
            <person name="Guy L."/>
            <person name="Ettema T.J."/>
        </authorList>
    </citation>
    <scope>NUCLEOTIDE SEQUENCE</scope>
</reference>
<accession>A0A0F9MPB8</accession>
<keyword evidence="1" id="KW-0812">Transmembrane</keyword>
<evidence type="ECO:0000256" key="1">
    <source>
        <dbReference type="SAM" id="Phobius"/>
    </source>
</evidence>
<protein>
    <submittedName>
        <fullName evidence="2">Uncharacterized protein</fullName>
    </submittedName>
</protein>
<evidence type="ECO:0000313" key="2">
    <source>
        <dbReference type="EMBL" id="KKN07479.1"/>
    </source>
</evidence>
<keyword evidence="1" id="KW-0472">Membrane</keyword>
<feature type="transmembrane region" description="Helical" evidence="1">
    <location>
        <begin position="31"/>
        <end position="49"/>
    </location>
</feature>
<sequence>MSKIRRFSLERGENTHKGFGFFWENSCYFSVKYGVVSYTVFFFFFFYSLEFTIRTSR</sequence>
<keyword evidence="1" id="KW-1133">Transmembrane helix</keyword>
<dbReference type="AlphaFoldDB" id="A0A0F9MPB8"/>
<gene>
    <name evidence="2" type="ORF">LCGC14_1066530</name>
</gene>
<organism evidence="2">
    <name type="scientific">marine sediment metagenome</name>
    <dbReference type="NCBI Taxonomy" id="412755"/>
    <lineage>
        <taxon>unclassified sequences</taxon>
        <taxon>metagenomes</taxon>
        <taxon>ecological metagenomes</taxon>
    </lineage>
</organism>
<name>A0A0F9MPB8_9ZZZZ</name>
<comment type="caution">
    <text evidence="2">The sequence shown here is derived from an EMBL/GenBank/DDBJ whole genome shotgun (WGS) entry which is preliminary data.</text>
</comment>